<sequence length="132" mass="15930">TKYRELIKRDFDELVFNYLVRNKKSTIILSGSFIEALFTYYCERKRIKTISYTLNTKKINKDLYDCTLADFLNYFELQRGFKRVIVYIGNLSRVYRNFIHPGNEIKNKERLEKSKVELCFNAVLEITRYILK</sequence>
<proteinExistence type="predicted"/>
<protein>
    <recommendedName>
        <fullName evidence="2">DUF4145 domain-containing protein</fullName>
    </recommendedName>
</protein>
<dbReference type="AlphaFoldDB" id="X1LV48"/>
<evidence type="ECO:0008006" key="2">
    <source>
        <dbReference type="Google" id="ProtNLM"/>
    </source>
</evidence>
<comment type="caution">
    <text evidence="1">The sequence shown here is derived from an EMBL/GenBank/DDBJ whole genome shotgun (WGS) entry which is preliminary data.</text>
</comment>
<dbReference type="EMBL" id="BARV01021400">
    <property type="protein sequence ID" value="GAI23267.1"/>
    <property type="molecule type" value="Genomic_DNA"/>
</dbReference>
<feature type="non-terminal residue" evidence="1">
    <location>
        <position position="1"/>
    </location>
</feature>
<gene>
    <name evidence="1" type="ORF">S06H3_35476</name>
</gene>
<accession>X1LV48</accession>
<name>X1LV48_9ZZZZ</name>
<reference evidence="1" key="1">
    <citation type="journal article" date="2014" name="Front. Microbiol.">
        <title>High frequency of phylogenetically diverse reductive dehalogenase-homologous genes in deep subseafloor sedimentary metagenomes.</title>
        <authorList>
            <person name="Kawai M."/>
            <person name="Futagami T."/>
            <person name="Toyoda A."/>
            <person name="Takaki Y."/>
            <person name="Nishi S."/>
            <person name="Hori S."/>
            <person name="Arai W."/>
            <person name="Tsubouchi T."/>
            <person name="Morono Y."/>
            <person name="Uchiyama I."/>
            <person name="Ito T."/>
            <person name="Fujiyama A."/>
            <person name="Inagaki F."/>
            <person name="Takami H."/>
        </authorList>
    </citation>
    <scope>NUCLEOTIDE SEQUENCE</scope>
    <source>
        <strain evidence="1">Expedition CK06-06</strain>
    </source>
</reference>
<evidence type="ECO:0000313" key="1">
    <source>
        <dbReference type="EMBL" id="GAI23267.1"/>
    </source>
</evidence>
<organism evidence="1">
    <name type="scientific">marine sediment metagenome</name>
    <dbReference type="NCBI Taxonomy" id="412755"/>
    <lineage>
        <taxon>unclassified sequences</taxon>
        <taxon>metagenomes</taxon>
        <taxon>ecological metagenomes</taxon>
    </lineage>
</organism>